<accession>A0A561QHH0</accession>
<keyword evidence="3" id="KW-1185">Reference proteome</keyword>
<evidence type="ECO:0000313" key="2">
    <source>
        <dbReference type="EMBL" id="TWF49833.1"/>
    </source>
</evidence>
<comment type="caution">
    <text evidence="2">The sequence shown here is derived from an EMBL/GenBank/DDBJ whole genome shotgun (WGS) entry which is preliminary data.</text>
</comment>
<dbReference type="AlphaFoldDB" id="A0A561QHH0"/>
<protein>
    <submittedName>
        <fullName evidence="2">Glyoxalase-like protein</fullName>
    </submittedName>
</protein>
<dbReference type="InterPro" id="IPR029068">
    <property type="entry name" value="Glyas_Bleomycin-R_OHBP_Dase"/>
</dbReference>
<dbReference type="OrthoDB" id="9812467at2"/>
<dbReference type="InterPro" id="IPR025870">
    <property type="entry name" value="Glyoxalase-like_dom"/>
</dbReference>
<organism evidence="2 3">
    <name type="scientific">Neorhizobium alkalisoli</name>
    <dbReference type="NCBI Taxonomy" id="528178"/>
    <lineage>
        <taxon>Bacteria</taxon>
        <taxon>Pseudomonadati</taxon>
        <taxon>Pseudomonadota</taxon>
        <taxon>Alphaproteobacteria</taxon>
        <taxon>Hyphomicrobiales</taxon>
        <taxon>Rhizobiaceae</taxon>
        <taxon>Rhizobium/Agrobacterium group</taxon>
        <taxon>Neorhizobium</taxon>
    </lineage>
</organism>
<dbReference type="SUPFAM" id="SSF54593">
    <property type="entry name" value="Glyoxalase/Bleomycin resistance protein/Dihydroxybiphenyl dioxygenase"/>
    <property type="match status" value="1"/>
</dbReference>
<dbReference type="Gene3D" id="3.10.180.10">
    <property type="entry name" value="2,3-Dihydroxybiphenyl 1,2-Dioxygenase, domain 1"/>
    <property type="match status" value="1"/>
</dbReference>
<proteinExistence type="predicted"/>
<dbReference type="EMBL" id="VIWP01000007">
    <property type="protein sequence ID" value="TWF49833.1"/>
    <property type="molecule type" value="Genomic_DNA"/>
</dbReference>
<reference evidence="2 3" key="1">
    <citation type="submission" date="2019-06" db="EMBL/GenBank/DDBJ databases">
        <title>Sorghum-associated microbial communities from plants grown in Nebraska, USA.</title>
        <authorList>
            <person name="Schachtman D."/>
        </authorList>
    </citation>
    <scope>NUCLEOTIDE SEQUENCE [LARGE SCALE GENOMIC DNA]</scope>
    <source>
        <strain evidence="2 3">1225</strain>
    </source>
</reference>
<dbReference type="RefSeq" id="WP_145641132.1">
    <property type="nucleotide sequence ID" value="NZ_VIWP01000007.1"/>
</dbReference>
<feature type="domain" description="Glyoxalase-like" evidence="1">
    <location>
        <begin position="19"/>
        <end position="208"/>
    </location>
</feature>
<evidence type="ECO:0000259" key="1">
    <source>
        <dbReference type="Pfam" id="PF13468"/>
    </source>
</evidence>
<dbReference type="Pfam" id="PF13468">
    <property type="entry name" value="Glyoxalase_3"/>
    <property type="match status" value="1"/>
</dbReference>
<dbReference type="PANTHER" id="PTHR40265">
    <property type="entry name" value="BLL2707 PROTEIN"/>
    <property type="match status" value="1"/>
</dbReference>
<sequence>MPNVLIVETVGVIVSKRPIDHLVLPVVELAKARARLTALGFTVAPDGFHPFGTSNACVFLGDGTYLEPLAVANRRQASTTAKRGNVFTERDLAFRGVRRREGLSAVVVGTDDAPADHARFVEEGLSAGAMLEFSRPLKMPDGAESEGKFRLAFAADAAGGDTFLFACQRLAAFPSERGDLERHANAVTGLAEVVFSAEEPAAFGKLFSTVLEAEAEAPTEQEAETGTLRFAAANAEVRILSSAALSAEFNSAAPAFTPGLHARVVIFKTADLAVTEITLAANDVAFIRRDGRVLVSAAPGQGILFGFEE</sequence>
<evidence type="ECO:0000313" key="3">
    <source>
        <dbReference type="Proteomes" id="UP000320653"/>
    </source>
</evidence>
<gene>
    <name evidence="2" type="ORF">FHW37_107200</name>
</gene>
<dbReference type="Proteomes" id="UP000320653">
    <property type="component" value="Unassembled WGS sequence"/>
</dbReference>
<dbReference type="PANTHER" id="PTHR40265:SF1">
    <property type="entry name" value="GLYOXALASE-LIKE DOMAIN-CONTAINING PROTEIN"/>
    <property type="match status" value="1"/>
</dbReference>
<name>A0A561QHH0_9HYPH</name>